<dbReference type="Pfam" id="PF00005">
    <property type="entry name" value="ABC_tran"/>
    <property type="match status" value="1"/>
</dbReference>
<feature type="domain" description="ABC transporter" evidence="8">
    <location>
        <begin position="9"/>
        <end position="255"/>
    </location>
</feature>
<evidence type="ECO:0000256" key="7">
    <source>
        <dbReference type="ARBA" id="ARBA00023136"/>
    </source>
</evidence>
<evidence type="ECO:0000259" key="8">
    <source>
        <dbReference type="PROSITE" id="PS50893"/>
    </source>
</evidence>
<dbReference type="PANTHER" id="PTHR43297">
    <property type="entry name" value="OLIGOPEPTIDE TRANSPORT ATP-BINDING PROTEIN APPD"/>
    <property type="match status" value="1"/>
</dbReference>
<keyword evidence="4" id="KW-1003">Cell membrane</keyword>
<dbReference type="Gene3D" id="3.40.50.300">
    <property type="entry name" value="P-loop containing nucleotide triphosphate hydrolases"/>
    <property type="match status" value="1"/>
</dbReference>
<dbReference type="InterPro" id="IPR013563">
    <property type="entry name" value="Oligopep_ABC_C"/>
</dbReference>
<dbReference type="NCBIfam" id="TIGR01727">
    <property type="entry name" value="oligo_HPY"/>
    <property type="match status" value="1"/>
</dbReference>
<gene>
    <name evidence="9" type="ORF">ISU02_10270</name>
</gene>
<accession>A0ABR9ZSQ9</accession>
<keyword evidence="10" id="KW-1185">Reference proteome</keyword>
<keyword evidence="7" id="KW-0472">Membrane</keyword>
<dbReference type="PROSITE" id="PS50893">
    <property type="entry name" value="ABC_TRANSPORTER_2"/>
    <property type="match status" value="1"/>
</dbReference>
<evidence type="ECO:0000256" key="6">
    <source>
        <dbReference type="ARBA" id="ARBA00022840"/>
    </source>
</evidence>
<dbReference type="GO" id="GO:0005524">
    <property type="term" value="F:ATP binding"/>
    <property type="evidence" value="ECO:0007669"/>
    <property type="project" value="UniProtKB-KW"/>
</dbReference>
<evidence type="ECO:0000256" key="3">
    <source>
        <dbReference type="ARBA" id="ARBA00022448"/>
    </source>
</evidence>
<dbReference type="InterPro" id="IPR050388">
    <property type="entry name" value="ABC_Ni/Peptide_Import"/>
</dbReference>
<dbReference type="InterPro" id="IPR003593">
    <property type="entry name" value="AAA+_ATPase"/>
</dbReference>
<keyword evidence="6 9" id="KW-0067">ATP-binding</keyword>
<keyword evidence="5" id="KW-0547">Nucleotide-binding</keyword>
<dbReference type="InterPro" id="IPR027417">
    <property type="entry name" value="P-loop_NTPase"/>
</dbReference>
<dbReference type="SUPFAM" id="SSF52540">
    <property type="entry name" value="P-loop containing nucleoside triphosphate hydrolases"/>
    <property type="match status" value="1"/>
</dbReference>
<name>A0ABR9ZSQ9_9FIRM</name>
<dbReference type="RefSeq" id="WP_194701736.1">
    <property type="nucleotide sequence ID" value="NZ_JADKNH010000005.1"/>
</dbReference>
<proteinExistence type="inferred from homology"/>
<protein>
    <submittedName>
        <fullName evidence="9">ABC transporter ATP-binding protein</fullName>
    </submittedName>
</protein>
<dbReference type="EMBL" id="JADKNH010000005">
    <property type="protein sequence ID" value="MBF4693508.1"/>
    <property type="molecule type" value="Genomic_DNA"/>
</dbReference>
<comment type="similarity">
    <text evidence="2">Belongs to the ABC transporter superfamily.</text>
</comment>
<evidence type="ECO:0000256" key="5">
    <source>
        <dbReference type="ARBA" id="ARBA00022741"/>
    </source>
</evidence>
<reference evidence="9 10" key="1">
    <citation type="submission" date="2020-11" db="EMBL/GenBank/DDBJ databases">
        <title>Fusibacter basophilias sp. nov.</title>
        <authorList>
            <person name="Qiu D."/>
        </authorList>
    </citation>
    <scope>NUCLEOTIDE SEQUENCE [LARGE SCALE GENOMIC DNA]</scope>
    <source>
        <strain evidence="9 10">Q10-2</strain>
    </source>
</reference>
<keyword evidence="3" id="KW-0813">Transport</keyword>
<dbReference type="PANTHER" id="PTHR43297:SF2">
    <property type="entry name" value="DIPEPTIDE TRANSPORT ATP-BINDING PROTEIN DPPD"/>
    <property type="match status" value="1"/>
</dbReference>
<comment type="caution">
    <text evidence="9">The sequence shown here is derived from an EMBL/GenBank/DDBJ whole genome shotgun (WGS) entry which is preliminary data.</text>
</comment>
<sequence length="327" mass="36023">MKSKPILDIRDYHVSLWIQEMMTPVIRGVDLSVNRGEILGILGESGSGKSVLLKTFLGLMKASSYNITSGEVLFDGLSLLDLTLAERTALLGKEIAFIFQNPTQTLSPFKTVSWHFKEVFRIHGLDYKIEKVHEVLKDVGIQNITAVLNMYPYQLSGGMGQRIAIALAVVLNPKLIIADEPTSAIDASLKLKILELLSKINTKYNTSMILVTHDFDVIKRITHQTAVMYGGIVMSYGDTNDLFSKAVHPYTLGLIKCANALKGEAHEIYQLEGYPKSPLAFTAGCPFAERCAYKSSICETVIPKAESFAGGYYRCCNPILEGGFSAK</sequence>
<dbReference type="CDD" id="cd03257">
    <property type="entry name" value="ABC_NikE_OppD_transporters"/>
    <property type="match status" value="1"/>
</dbReference>
<dbReference type="Pfam" id="PF08352">
    <property type="entry name" value="oligo_HPY"/>
    <property type="match status" value="1"/>
</dbReference>
<dbReference type="SMART" id="SM00382">
    <property type="entry name" value="AAA"/>
    <property type="match status" value="1"/>
</dbReference>
<evidence type="ECO:0000256" key="4">
    <source>
        <dbReference type="ARBA" id="ARBA00022475"/>
    </source>
</evidence>
<organism evidence="9 10">
    <name type="scientific">Fusibacter ferrireducens</name>
    <dbReference type="NCBI Taxonomy" id="2785058"/>
    <lineage>
        <taxon>Bacteria</taxon>
        <taxon>Bacillati</taxon>
        <taxon>Bacillota</taxon>
        <taxon>Clostridia</taxon>
        <taxon>Eubacteriales</taxon>
        <taxon>Eubacteriales Family XII. Incertae Sedis</taxon>
        <taxon>Fusibacter</taxon>
    </lineage>
</organism>
<evidence type="ECO:0000256" key="1">
    <source>
        <dbReference type="ARBA" id="ARBA00004202"/>
    </source>
</evidence>
<comment type="subcellular location">
    <subcellularLocation>
        <location evidence="1">Cell membrane</location>
        <topology evidence="1">Peripheral membrane protein</topology>
    </subcellularLocation>
</comment>
<evidence type="ECO:0000313" key="10">
    <source>
        <dbReference type="Proteomes" id="UP000614200"/>
    </source>
</evidence>
<dbReference type="InterPro" id="IPR003439">
    <property type="entry name" value="ABC_transporter-like_ATP-bd"/>
</dbReference>
<dbReference type="Proteomes" id="UP000614200">
    <property type="component" value="Unassembled WGS sequence"/>
</dbReference>
<evidence type="ECO:0000256" key="2">
    <source>
        <dbReference type="ARBA" id="ARBA00005417"/>
    </source>
</evidence>
<evidence type="ECO:0000313" key="9">
    <source>
        <dbReference type="EMBL" id="MBF4693508.1"/>
    </source>
</evidence>